<accession>A0A5B7IEZ5</accession>
<evidence type="ECO:0000313" key="3">
    <source>
        <dbReference type="Proteomes" id="UP000324222"/>
    </source>
</evidence>
<dbReference type="AlphaFoldDB" id="A0A5B7IEZ5"/>
<sequence length="60" mass="6649">MIERLPTKGGATGKGKQNIKKKAQGVASSLKIQVSYPKFRDKCRETSLLKEVKSQEEGNK</sequence>
<gene>
    <name evidence="2" type="ORF">E2C01_078684</name>
</gene>
<evidence type="ECO:0000256" key="1">
    <source>
        <dbReference type="SAM" id="MobiDB-lite"/>
    </source>
</evidence>
<dbReference type="Proteomes" id="UP000324222">
    <property type="component" value="Unassembled WGS sequence"/>
</dbReference>
<name>A0A5B7IEZ5_PORTR</name>
<protein>
    <submittedName>
        <fullName evidence="2">Uncharacterized protein</fullName>
    </submittedName>
</protein>
<dbReference type="EMBL" id="VSRR010064020">
    <property type="protein sequence ID" value="MPC83961.1"/>
    <property type="molecule type" value="Genomic_DNA"/>
</dbReference>
<feature type="region of interest" description="Disordered" evidence="1">
    <location>
        <begin position="1"/>
        <end position="24"/>
    </location>
</feature>
<organism evidence="2 3">
    <name type="scientific">Portunus trituberculatus</name>
    <name type="common">Swimming crab</name>
    <name type="synonym">Neptunus trituberculatus</name>
    <dbReference type="NCBI Taxonomy" id="210409"/>
    <lineage>
        <taxon>Eukaryota</taxon>
        <taxon>Metazoa</taxon>
        <taxon>Ecdysozoa</taxon>
        <taxon>Arthropoda</taxon>
        <taxon>Crustacea</taxon>
        <taxon>Multicrustacea</taxon>
        <taxon>Malacostraca</taxon>
        <taxon>Eumalacostraca</taxon>
        <taxon>Eucarida</taxon>
        <taxon>Decapoda</taxon>
        <taxon>Pleocyemata</taxon>
        <taxon>Brachyura</taxon>
        <taxon>Eubrachyura</taxon>
        <taxon>Portunoidea</taxon>
        <taxon>Portunidae</taxon>
        <taxon>Portuninae</taxon>
        <taxon>Portunus</taxon>
    </lineage>
</organism>
<evidence type="ECO:0000313" key="2">
    <source>
        <dbReference type="EMBL" id="MPC83961.1"/>
    </source>
</evidence>
<proteinExistence type="predicted"/>
<comment type="caution">
    <text evidence="2">The sequence shown here is derived from an EMBL/GenBank/DDBJ whole genome shotgun (WGS) entry which is preliminary data.</text>
</comment>
<reference evidence="2 3" key="1">
    <citation type="submission" date="2019-05" db="EMBL/GenBank/DDBJ databases">
        <title>Another draft genome of Portunus trituberculatus and its Hox gene families provides insights of decapod evolution.</title>
        <authorList>
            <person name="Jeong J.-H."/>
            <person name="Song I."/>
            <person name="Kim S."/>
            <person name="Choi T."/>
            <person name="Kim D."/>
            <person name="Ryu S."/>
            <person name="Kim W."/>
        </authorList>
    </citation>
    <scope>NUCLEOTIDE SEQUENCE [LARGE SCALE GENOMIC DNA]</scope>
    <source>
        <tissue evidence="2">Muscle</tissue>
    </source>
</reference>
<keyword evidence="3" id="KW-1185">Reference proteome</keyword>